<protein>
    <submittedName>
        <fullName evidence="1">Uncharacterized protein</fullName>
    </submittedName>
</protein>
<organism evidence="1">
    <name type="scientific">Lepeophtheirus salmonis</name>
    <name type="common">Salmon louse</name>
    <name type="synonym">Caligus salmonis</name>
    <dbReference type="NCBI Taxonomy" id="72036"/>
    <lineage>
        <taxon>Eukaryota</taxon>
        <taxon>Metazoa</taxon>
        <taxon>Ecdysozoa</taxon>
        <taxon>Arthropoda</taxon>
        <taxon>Crustacea</taxon>
        <taxon>Multicrustacea</taxon>
        <taxon>Hexanauplia</taxon>
        <taxon>Copepoda</taxon>
        <taxon>Siphonostomatoida</taxon>
        <taxon>Caligidae</taxon>
        <taxon>Lepeophtheirus</taxon>
    </lineage>
</organism>
<dbReference type="AlphaFoldDB" id="A0A0K2TD71"/>
<dbReference type="EMBL" id="HACA01006439">
    <property type="protein sequence ID" value="CDW23800.1"/>
    <property type="molecule type" value="Transcribed_RNA"/>
</dbReference>
<proteinExistence type="predicted"/>
<reference evidence="1" key="1">
    <citation type="submission" date="2014-05" db="EMBL/GenBank/DDBJ databases">
        <authorList>
            <person name="Chronopoulou M."/>
        </authorList>
    </citation>
    <scope>NUCLEOTIDE SEQUENCE</scope>
    <source>
        <tissue evidence="1">Whole organism</tissue>
    </source>
</reference>
<evidence type="ECO:0000313" key="1">
    <source>
        <dbReference type="EMBL" id="CDW23800.1"/>
    </source>
</evidence>
<name>A0A0K2TD71_LEPSM</name>
<accession>A0A0K2TD71</accession>
<sequence length="84" mass="9189">MRFRAEPSISLFLTGTLSDSAVSSSLIRAEAQLKAALKTTVSLQLSVSLERIFFNVSTSMSEKDSASRAMDAWASITSQQRCIR</sequence>